<dbReference type="SFLD" id="SFLDS00005">
    <property type="entry name" value="Isoprenoid_Synthase_Type_I"/>
    <property type="match status" value="1"/>
</dbReference>
<keyword evidence="7" id="KW-1185">Reference proteome</keyword>
<dbReference type="PROSITE" id="PS00723">
    <property type="entry name" value="POLYPRENYL_SYNTHASE_1"/>
    <property type="match status" value="1"/>
</dbReference>
<evidence type="ECO:0000256" key="3">
    <source>
        <dbReference type="ARBA" id="ARBA00022723"/>
    </source>
</evidence>
<keyword evidence="2 5" id="KW-0808">Transferase</keyword>
<evidence type="ECO:0000313" key="7">
    <source>
        <dbReference type="Proteomes" id="UP000774617"/>
    </source>
</evidence>
<dbReference type="SFLD" id="SFLDG01017">
    <property type="entry name" value="Polyprenyl_Transferase_Like"/>
    <property type="match status" value="1"/>
</dbReference>
<dbReference type="Gene3D" id="1.10.600.10">
    <property type="entry name" value="Farnesyl Diphosphate Synthase"/>
    <property type="match status" value="1"/>
</dbReference>
<dbReference type="InterPro" id="IPR008949">
    <property type="entry name" value="Isoprenoid_synthase_dom_sf"/>
</dbReference>
<dbReference type="PROSITE" id="PS00444">
    <property type="entry name" value="POLYPRENYL_SYNTHASE_2"/>
    <property type="match status" value="1"/>
</dbReference>
<keyword evidence="4" id="KW-0460">Magnesium</keyword>
<dbReference type="InterPro" id="IPR000092">
    <property type="entry name" value="Polyprenyl_synt"/>
</dbReference>
<comment type="cofactor">
    <cofactor evidence="1">
        <name>Mg(2+)</name>
        <dbReference type="ChEBI" id="CHEBI:18420"/>
    </cofactor>
</comment>
<accession>A0ABQ8G354</accession>
<dbReference type="InterPro" id="IPR033749">
    <property type="entry name" value="Polyprenyl_synt_CS"/>
</dbReference>
<protein>
    <submittedName>
        <fullName evidence="6">ERG20 farnesyl diphosphate synthase</fullName>
    </submittedName>
</protein>
<dbReference type="EMBL" id="JAGTJR010000023">
    <property type="protein sequence ID" value="KAH7043307.1"/>
    <property type="molecule type" value="Genomic_DNA"/>
</dbReference>
<proteinExistence type="inferred from homology"/>
<reference evidence="6 7" key="1">
    <citation type="journal article" date="2021" name="Nat. Commun.">
        <title>Genetic determinants of endophytism in the Arabidopsis root mycobiome.</title>
        <authorList>
            <person name="Mesny F."/>
            <person name="Miyauchi S."/>
            <person name="Thiergart T."/>
            <person name="Pickel B."/>
            <person name="Atanasova L."/>
            <person name="Karlsson M."/>
            <person name="Huettel B."/>
            <person name="Barry K.W."/>
            <person name="Haridas S."/>
            <person name="Chen C."/>
            <person name="Bauer D."/>
            <person name="Andreopoulos W."/>
            <person name="Pangilinan J."/>
            <person name="LaButti K."/>
            <person name="Riley R."/>
            <person name="Lipzen A."/>
            <person name="Clum A."/>
            <person name="Drula E."/>
            <person name="Henrissat B."/>
            <person name="Kohler A."/>
            <person name="Grigoriev I.V."/>
            <person name="Martin F.M."/>
            <person name="Hacquard S."/>
        </authorList>
    </citation>
    <scope>NUCLEOTIDE SEQUENCE [LARGE SCALE GENOMIC DNA]</scope>
    <source>
        <strain evidence="6 7">MPI-SDFR-AT-0080</strain>
    </source>
</reference>
<dbReference type="InterPro" id="IPR039702">
    <property type="entry name" value="FPS1-like"/>
</dbReference>
<comment type="caution">
    <text evidence="6">The sequence shown here is derived from an EMBL/GenBank/DDBJ whole genome shotgun (WGS) entry which is preliminary data.</text>
</comment>
<evidence type="ECO:0000256" key="4">
    <source>
        <dbReference type="ARBA" id="ARBA00022842"/>
    </source>
</evidence>
<organism evidence="6 7">
    <name type="scientific">Macrophomina phaseolina</name>
    <dbReference type="NCBI Taxonomy" id="35725"/>
    <lineage>
        <taxon>Eukaryota</taxon>
        <taxon>Fungi</taxon>
        <taxon>Dikarya</taxon>
        <taxon>Ascomycota</taxon>
        <taxon>Pezizomycotina</taxon>
        <taxon>Dothideomycetes</taxon>
        <taxon>Dothideomycetes incertae sedis</taxon>
        <taxon>Botryosphaeriales</taxon>
        <taxon>Botryosphaeriaceae</taxon>
        <taxon>Macrophomina</taxon>
    </lineage>
</organism>
<evidence type="ECO:0000313" key="6">
    <source>
        <dbReference type="EMBL" id="KAH7043307.1"/>
    </source>
</evidence>
<dbReference type="CDD" id="cd00685">
    <property type="entry name" value="Trans_IPPS_HT"/>
    <property type="match status" value="1"/>
</dbReference>
<evidence type="ECO:0000256" key="5">
    <source>
        <dbReference type="RuleBase" id="RU004466"/>
    </source>
</evidence>
<dbReference type="SUPFAM" id="SSF48576">
    <property type="entry name" value="Terpenoid synthases"/>
    <property type="match status" value="1"/>
</dbReference>
<dbReference type="PANTHER" id="PTHR11525:SF0">
    <property type="entry name" value="FARNESYL PYROPHOSPHATE SYNTHASE"/>
    <property type="match status" value="1"/>
</dbReference>
<dbReference type="Proteomes" id="UP000774617">
    <property type="component" value="Unassembled WGS sequence"/>
</dbReference>
<sequence>MSTSLKQFEAVFAKLAEDLDEQFGRYNVPEDVRKRLNDCVLHNTLGGKCNRGMSVVDTCSILLGVEKLSDEQYFEASALGWMIELLQAYFLVVDDIMDGSQTRRGQPCWYKQVGLSAANDGCLLSSCIYILLRKYFRKHKNYMRMVELFHEVSFQTEIGQACDLSITGTVSDSWKDKYGFIAIFKTSYYSFYLPVALALLLCDLASEQNLQTAKDILLPMGEYFQIQDDYLDNFADASVLGKVGTDIQENKCSWLVIQALRLSTAEQRKVLEENYGQPGREREVKRLYDELELQDAYQGFEERRVRELQEMIAKIDESGGLKREAFTVFLKKIYKRSR</sequence>
<evidence type="ECO:0000256" key="2">
    <source>
        <dbReference type="ARBA" id="ARBA00022679"/>
    </source>
</evidence>
<gene>
    <name evidence="6" type="ORF">B0J12DRAFT_604816</name>
</gene>
<dbReference type="Pfam" id="PF00348">
    <property type="entry name" value="polyprenyl_synt"/>
    <property type="match status" value="1"/>
</dbReference>
<dbReference type="PANTHER" id="PTHR11525">
    <property type="entry name" value="FARNESYL-PYROPHOSPHATE SYNTHETASE"/>
    <property type="match status" value="1"/>
</dbReference>
<evidence type="ECO:0000256" key="1">
    <source>
        <dbReference type="ARBA" id="ARBA00001946"/>
    </source>
</evidence>
<comment type="similarity">
    <text evidence="5">Belongs to the FPP/GGPP synthase family.</text>
</comment>
<keyword evidence="3" id="KW-0479">Metal-binding</keyword>
<name>A0ABQ8G354_9PEZI</name>